<keyword evidence="5 9" id="KW-1133">Transmembrane helix</keyword>
<sequence length="497" mass="52407">MTAAQASGKSNVIEAFGVDTIPDSERIGRPRDVVGVLVGSNMSFGTILFGWLPVAFGLDFWASVTAMAVGTFIGILLVAPLSVISMHTRTNLSTSSGATFGVRGRLIGSGIGLLLALGYTALIVWTGGGLVVGLLDRFMGVPDTGWTYAIVYAAMAAMTIVIAIVGYRFVVKLNRWVVIGTLALMALGVIAYAGTFTTEAIVSEYAAGGFWQTWALAVVAVGVSGPVAYMTVLGDFTRYISPRLVSPNKVLRATGLGLFFGLFIPQLFGTFTALAARASEDYVTSLVNTAPIWFLIPLAFSGLFGTLGNSSMLVYDMGLDLDAIVPRLRRTTATAAVAAVAVVLVFMGHFVWNAEDAITAFVLMLTVLGTPWAVITLIGHADRKGRYDVDALQVYNRRARGGIYWYRGGWSMQAAFAWIIGAGVGLLGVDTVLYRGPLLDLTGGVDGSFLIAGALSGAAYLAMTRRSSPGGGLNAGSSSSADDAPVRVEPFHPHRQQ</sequence>
<gene>
    <name evidence="10" type="ORF">GCM10009749_17500</name>
</gene>
<dbReference type="PIRSF" id="PIRSF002744">
    <property type="entry name" value="Pur-cyt_permease"/>
    <property type="match status" value="1"/>
</dbReference>
<protein>
    <submittedName>
        <fullName evidence="10">Cytosine permease</fullName>
    </submittedName>
</protein>
<evidence type="ECO:0000256" key="1">
    <source>
        <dbReference type="ARBA" id="ARBA00004141"/>
    </source>
</evidence>
<evidence type="ECO:0000256" key="5">
    <source>
        <dbReference type="ARBA" id="ARBA00022989"/>
    </source>
</evidence>
<dbReference type="Pfam" id="PF02133">
    <property type="entry name" value="Transp_cyt_pur"/>
    <property type="match status" value="1"/>
</dbReference>
<accession>A0ABN2M4N9</accession>
<name>A0ABN2M4N9_9MICO</name>
<feature type="transmembrane region" description="Helical" evidence="9">
    <location>
        <begin position="447"/>
        <end position="463"/>
    </location>
</feature>
<keyword evidence="11" id="KW-1185">Reference proteome</keyword>
<comment type="similarity">
    <text evidence="2 7">Belongs to the purine-cytosine permease (2.A.39) family.</text>
</comment>
<evidence type="ECO:0000256" key="9">
    <source>
        <dbReference type="SAM" id="Phobius"/>
    </source>
</evidence>
<feature type="transmembrane region" description="Helical" evidence="9">
    <location>
        <begin position="358"/>
        <end position="378"/>
    </location>
</feature>
<dbReference type="InterPro" id="IPR001248">
    <property type="entry name" value="Pur-cyt_permease"/>
</dbReference>
<feature type="compositionally biased region" description="Basic and acidic residues" evidence="8">
    <location>
        <begin position="484"/>
        <end position="497"/>
    </location>
</feature>
<evidence type="ECO:0000256" key="7">
    <source>
        <dbReference type="PIRNR" id="PIRNR002744"/>
    </source>
</evidence>
<evidence type="ECO:0000256" key="8">
    <source>
        <dbReference type="SAM" id="MobiDB-lite"/>
    </source>
</evidence>
<dbReference type="PANTHER" id="PTHR31806">
    <property type="entry name" value="PURINE-CYTOSINE PERMEASE FCY2-RELATED"/>
    <property type="match status" value="1"/>
</dbReference>
<dbReference type="PANTHER" id="PTHR31806:SF1">
    <property type="entry name" value="PURINE-CYTOSINE PERMEASE FCY2-RELATED"/>
    <property type="match status" value="1"/>
</dbReference>
<feature type="transmembrane region" description="Helical" evidence="9">
    <location>
        <begin position="331"/>
        <end position="352"/>
    </location>
</feature>
<feature type="transmembrane region" description="Helical" evidence="9">
    <location>
        <begin position="404"/>
        <end position="427"/>
    </location>
</feature>
<feature type="transmembrane region" description="Helical" evidence="9">
    <location>
        <begin position="176"/>
        <end position="194"/>
    </location>
</feature>
<feature type="transmembrane region" description="Helical" evidence="9">
    <location>
        <begin position="214"/>
        <end position="234"/>
    </location>
</feature>
<feature type="transmembrane region" description="Helical" evidence="9">
    <location>
        <begin position="33"/>
        <end position="54"/>
    </location>
</feature>
<evidence type="ECO:0000256" key="3">
    <source>
        <dbReference type="ARBA" id="ARBA00022448"/>
    </source>
</evidence>
<feature type="transmembrane region" description="Helical" evidence="9">
    <location>
        <begin position="290"/>
        <end position="310"/>
    </location>
</feature>
<organism evidence="10 11">
    <name type="scientific">Agromyces neolithicus</name>
    <dbReference type="NCBI Taxonomy" id="269420"/>
    <lineage>
        <taxon>Bacteria</taxon>
        <taxon>Bacillati</taxon>
        <taxon>Actinomycetota</taxon>
        <taxon>Actinomycetes</taxon>
        <taxon>Micrococcales</taxon>
        <taxon>Microbacteriaceae</taxon>
        <taxon>Agromyces</taxon>
    </lineage>
</organism>
<evidence type="ECO:0000256" key="4">
    <source>
        <dbReference type="ARBA" id="ARBA00022692"/>
    </source>
</evidence>
<keyword evidence="3 7" id="KW-0813">Transport</keyword>
<proteinExistence type="inferred from homology"/>
<evidence type="ECO:0000256" key="6">
    <source>
        <dbReference type="ARBA" id="ARBA00023136"/>
    </source>
</evidence>
<evidence type="ECO:0000313" key="11">
    <source>
        <dbReference type="Proteomes" id="UP001500002"/>
    </source>
</evidence>
<comment type="subcellular location">
    <subcellularLocation>
        <location evidence="1">Membrane</location>
        <topology evidence="1">Multi-pass membrane protein</topology>
    </subcellularLocation>
</comment>
<evidence type="ECO:0000256" key="2">
    <source>
        <dbReference type="ARBA" id="ARBA00008974"/>
    </source>
</evidence>
<dbReference type="RefSeq" id="WP_344295470.1">
    <property type="nucleotide sequence ID" value="NZ_BAAANJ010000005.1"/>
</dbReference>
<keyword evidence="6 7" id="KW-0472">Membrane</keyword>
<dbReference type="EMBL" id="BAAANJ010000005">
    <property type="protein sequence ID" value="GAA1809504.1"/>
    <property type="molecule type" value="Genomic_DNA"/>
</dbReference>
<evidence type="ECO:0000313" key="10">
    <source>
        <dbReference type="EMBL" id="GAA1809504.1"/>
    </source>
</evidence>
<reference evidence="10 11" key="1">
    <citation type="journal article" date="2019" name="Int. J. Syst. Evol. Microbiol.">
        <title>The Global Catalogue of Microorganisms (GCM) 10K type strain sequencing project: providing services to taxonomists for standard genome sequencing and annotation.</title>
        <authorList>
            <consortium name="The Broad Institute Genomics Platform"/>
            <consortium name="The Broad Institute Genome Sequencing Center for Infectious Disease"/>
            <person name="Wu L."/>
            <person name="Ma J."/>
        </authorList>
    </citation>
    <scope>NUCLEOTIDE SEQUENCE [LARGE SCALE GENOMIC DNA]</scope>
    <source>
        <strain evidence="10 11">JCM 14322</strain>
    </source>
</reference>
<keyword evidence="4 9" id="KW-0812">Transmembrane</keyword>
<feature type="transmembrane region" description="Helical" evidence="9">
    <location>
        <begin position="106"/>
        <end position="126"/>
    </location>
</feature>
<feature type="transmembrane region" description="Helical" evidence="9">
    <location>
        <begin position="146"/>
        <end position="169"/>
    </location>
</feature>
<feature type="transmembrane region" description="Helical" evidence="9">
    <location>
        <begin position="60"/>
        <end position="85"/>
    </location>
</feature>
<feature type="region of interest" description="Disordered" evidence="8">
    <location>
        <begin position="469"/>
        <end position="497"/>
    </location>
</feature>
<feature type="transmembrane region" description="Helical" evidence="9">
    <location>
        <begin position="255"/>
        <end position="278"/>
    </location>
</feature>
<dbReference type="Gene3D" id="1.10.4160.10">
    <property type="entry name" value="Hydantoin permease"/>
    <property type="match status" value="1"/>
</dbReference>
<dbReference type="InterPro" id="IPR026030">
    <property type="entry name" value="Pur-cyt_permease_Fcy2/21/22"/>
</dbReference>
<comment type="caution">
    <text evidence="10">The sequence shown here is derived from an EMBL/GenBank/DDBJ whole genome shotgun (WGS) entry which is preliminary data.</text>
</comment>
<dbReference type="Proteomes" id="UP001500002">
    <property type="component" value="Unassembled WGS sequence"/>
</dbReference>